<dbReference type="RefSeq" id="WP_133640922.1">
    <property type="nucleotide sequence ID" value="NZ_SNZV01000006.1"/>
</dbReference>
<accession>A0A4R7CYS2</accession>
<dbReference type="Proteomes" id="UP000294752">
    <property type="component" value="Unassembled WGS sequence"/>
</dbReference>
<protein>
    <submittedName>
        <fullName evidence="1">Uncharacterized protein YbcV (DUF1398 family)</fullName>
    </submittedName>
</protein>
<organism evidence="1 2">
    <name type="scientific">Sphingobacterium paludis</name>
    <dbReference type="NCBI Taxonomy" id="1476465"/>
    <lineage>
        <taxon>Bacteria</taxon>
        <taxon>Pseudomonadati</taxon>
        <taxon>Bacteroidota</taxon>
        <taxon>Sphingobacteriia</taxon>
        <taxon>Sphingobacteriales</taxon>
        <taxon>Sphingobacteriaceae</taxon>
        <taxon>Sphingobacterium</taxon>
    </lineage>
</organism>
<dbReference type="AlphaFoldDB" id="A0A4R7CYS2"/>
<dbReference type="InterPro" id="IPR036696">
    <property type="entry name" value="YdfO-like_sf"/>
</dbReference>
<evidence type="ECO:0000313" key="1">
    <source>
        <dbReference type="EMBL" id="TDS12285.1"/>
    </source>
</evidence>
<dbReference type="Pfam" id="PF07166">
    <property type="entry name" value="DUF1398"/>
    <property type="match status" value="1"/>
</dbReference>
<dbReference type="EMBL" id="SNZV01000006">
    <property type="protein sequence ID" value="TDS12285.1"/>
    <property type="molecule type" value="Genomic_DNA"/>
</dbReference>
<dbReference type="OrthoDB" id="1550456at2"/>
<gene>
    <name evidence="1" type="ORF">B0I21_106143</name>
</gene>
<proteinExistence type="predicted"/>
<evidence type="ECO:0000313" key="2">
    <source>
        <dbReference type="Proteomes" id="UP000294752"/>
    </source>
</evidence>
<name>A0A4R7CYS2_9SPHI</name>
<sequence length="129" mass="14025">MFTLSDIKAAHAKVKSGADFPTYVQDLISLGVLSYETFVVDGHSIYVGAGNYTQLDPATYAGLALSDSYTANAFHSALKAHQRGDTDYATFCADCANSGVYKWIMDLQALTCTYYDVNGNDVLMEKVPQ</sequence>
<comment type="caution">
    <text evidence="1">The sequence shown here is derived from an EMBL/GenBank/DDBJ whole genome shotgun (WGS) entry which is preliminary data.</text>
</comment>
<dbReference type="InterPro" id="IPR009833">
    <property type="entry name" value="DUF1398"/>
</dbReference>
<keyword evidence="2" id="KW-1185">Reference proteome</keyword>
<dbReference type="Gene3D" id="3.30.1810.10">
    <property type="entry name" value="YdfO-like"/>
    <property type="match status" value="1"/>
</dbReference>
<dbReference type="SUPFAM" id="SSF160419">
    <property type="entry name" value="YdfO-like"/>
    <property type="match status" value="1"/>
</dbReference>
<reference evidence="1 2" key="1">
    <citation type="submission" date="2019-03" db="EMBL/GenBank/DDBJ databases">
        <title>Genomic Encyclopedia of Type Strains, Phase III (KMG-III): the genomes of soil and plant-associated and newly described type strains.</title>
        <authorList>
            <person name="Whitman W."/>
        </authorList>
    </citation>
    <scope>NUCLEOTIDE SEQUENCE [LARGE SCALE GENOMIC DNA]</scope>
    <source>
        <strain evidence="1 2">CGMCC 1.12801</strain>
    </source>
</reference>